<evidence type="ECO:0000313" key="9">
    <source>
        <dbReference type="Proteomes" id="UP000662200"/>
    </source>
</evidence>
<dbReference type="InterPro" id="IPR050321">
    <property type="entry name" value="Glycosyltr_2/OpgH_subfam"/>
</dbReference>
<evidence type="ECO:0000256" key="7">
    <source>
        <dbReference type="SAM" id="Phobius"/>
    </source>
</evidence>
<feature type="transmembrane region" description="Helical" evidence="7">
    <location>
        <begin position="6"/>
        <end position="32"/>
    </location>
</feature>
<keyword evidence="4 7" id="KW-0812">Transmembrane</keyword>
<dbReference type="EMBL" id="BMQC01000016">
    <property type="protein sequence ID" value="GGK39750.1"/>
    <property type="molecule type" value="Genomic_DNA"/>
</dbReference>
<feature type="transmembrane region" description="Helical" evidence="7">
    <location>
        <begin position="360"/>
        <end position="381"/>
    </location>
</feature>
<dbReference type="PANTHER" id="PTHR43867">
    <property type="entry name" value="CELLULOSE SYNTHASE CATALYTIC SUBUNIT A [UDP-FORMING]"/>
    <property type="match status" value="1"/>
</dbReference>
<feature type="transmembrane region" description="Helical" evidence="7">
    <location>
        <begin position="393"/>
        <end position="413"/>
    </location>
</feature>
<proteinExistence type="predicted"/>
<comment type="caution">
    <text evidence="8">The sequence shown here is derived from an EMBL/GenBank/DDBJ whole genome shotgun (WGS) entry which is preliminary data.</text>
</comment>
<dbReference type="RefSeq" id="WP_189115479.1">
    <property type="nucleotide sequence ID" value="NZ_BMQC01000016.1"/>
</dbReference>
<keyword evidence="5 7" id="KW-1133">Transmembrane helix</keyword>
<organism evidence="8 9">
    <name type="scientific">Pilimelia terevasa</name>
    <dbReference type="NCBI Taxonomy" id="53372"/>
    <lineage>
        <taxon>Bacteria</taxon>
        <taxon>Bacillati</taxon>
        <taxon>Actinomycetota</taxon>
        <taxon>Actinomycetes</taxon>
        <taxon>Micromonosporales</taxon>
        <taxon>Micromonosporaceae</taxon>
        <taxon>Pilimelia</taxon>
    </lineage>
</organism>
<evidence type="ECO:0000313" key="8">
    <source>
        <dbReference type="EMBL" id="GGK39750.1"/>
    </source>
</evidence>
<accession>A0A8J3BQ29</accession>
<keyword evidence="6 7" id="KW-0472">Membrane</keyword>
<name>A0A8J3BQ29_9ACTN</name>
<dbReference type="GO" id="GO:0005886">
    <property type="term" value="C:plasma membrane"/>
    <property type="evidence" value="ECO:0007669"/>
    <property type="project" value="TreeGrafter"/>
</dbReference>
<evidence type="ECO:0000256" key="3">
    <source>
        <dbReference type="ARBA" id="ARBA00022679"/>
    </source>
</evidence>
<evidence type="ECO:0000256" key="4">
    <source>
        <dbReference type="ARBA" id="ARBA00022692"/>
    </source>
</evidence>
<feature type="transmembrane region" description="Helical" evidence="7">
    <location>
        <begin position="317"/>
        <end position="340"/>
    </location>
</feature>
<protein>
    <recommendedName>
        <fullName evidence="10">N-acetyl-glucosamine transferase</fullName>
    </recommendedName>
</protein>
<dbReference type="GO" id="GO:0016758">
    <property type="term" value="F:hexosyltransferase activity"/>
    <property type="evidence" value="ECO:0007669"/>
    <property type="project" value="TreeGrafter"/>
</dbReference>
<evidence type="ECO:0000256" key="6">
    <source>
        <dbReference type="ARBA" id="ARBA00023136"/>
    </source>
</evidence>
<evidence type="ECO:0000256" key="5">
    <source>
        <dbReference type="ARBA" id="ARBA00022989"/>
    </source>
</evidence>
<dbReference type="SUPFAM" id="SSF53448">
    <property type="entry name" value="Nucleotide-diphospho-sugar transferases"/>
    <property type="match status" value="1"/>
</dbReference>
<dbReference type="InterPro" id="IPR029044">
    <property type="entry name" value="Nucleotide-diphossugar_trans"/>
</dbReference>
<dbReference type="Proteomes" id="UP000662200">
    <property type="component" value="Unassembled WGS sequence"/>
</dbReference>
<dbReference type="AlphaFoldDB" id="A0A8J3BQ29"/>
<reference evidence="8" key="2">
    <citation type="submission" date="2020-09" db="EMBL/GenBank/DDBJ databases">
        <authorList>
            <person name="Sun Q."/>
            <person name="Ohkuma M."/>
        </authorList>
    </citation>
    <scope>NUCLEOTIDE SEQUENCE</scope>
    <source>
        <strain evidence="8">JCM 3091</strain>
    </source>
</reference>
<dbReference type="Gene3D" id="3.90.550.10">
    <property type="entry name" value="Spore Coat Polysaccharide Biosynthesis Protein SpsA, Chain A"/>
    <property type="match status" value="1"/>
</dbReference>
<reference evidence="8" key="1">
    <citation type="journal article" date="2014" name="Int. J. Syst. Evol. Microbiol.">
        <title>Complete genome sequence of Corynebacterium casei LMG S-19264T (=DSM 44701T), isolated from a smear-ripened cheese.</title>
        <authorList>
            <consortium name="US DOE Joint Genome Institute (JGI-PGF)"/>
            <person name="Walter F."/>
            <person name="Albersmeier A."/>
            <person name="Kalinowski J."/>
            <person name="Ruckert C."/>
        </authorList>
    </citation>
    <scope>NUCLEOTIDE SEQUENCE</scope>
    <source>
        <strain evidence="8">JCM 3091</strain>
    </source>
</reference>
<evidence type="ECO:0008006" key="10">
    <source>
        <dbReference type="Google" id="ProtNLM"/>
    </source>
</evidence>
<dbReference type="PANTHER" id="PTHR43867:SF2">
    <property type="entry name" value="CELLULOSE SYNTHASE CATALYTIC SUBUNIT A [UDP-FORMING]"/>
    <property type="match status" value="1"/>
</dbReference>
<comment type="subcellular location">
    <subcellularLocation>
        <location evidence="1">Membrane</location>
        <topology evidence="1">Multi-pass membrane protein</topology>
    </subcellularLocation>
</comment>
<evidence type="ECO:0000256" key="2">
    <source>
        <dbReference type="ARBA" id="ARBA00022676"/>
    </source>
</evidence>
<keyword evidence="2" id="KW-0328">Glycosyltransferase</keyword>
<gene>
    <name evidence="8" type="ORF">GCM10010124_35460</name>
</gene>
<dbReference type="Pfam" id="PF13641">
    <property type="entry name" value="Glyco_tranf_2_3"/>
    <property type="match status" value="1"/>
</dbReference>
<evidence type="ECO:0000256" key="1">
    <source>
        <dbReference type="ARBA" id="ARBA00004141"/>
    </source>
</evidence>
<keyword evidence="3" id="KW-0808">Transferase</keyword>
<keyword evidence="9" id="KW-1185">Reference proteome</keyword>
<sequence>MSATHTWLLVVAGHAVMLAWPVFTVALASFAARYTAARSVRSLPAAGTAEALPTDFWIVVPALNEQVVVGNTVAAALSLVSPVGTLSRVLVVDDGSDDNTPHILAGISHPRLHVLRRDLPDARRGKGEALNAAYRWITARAVAEGVDPDRVVLGIIDGDGQGSRNILIEVSRKLRDARVGAVQCQVRIRNRHEMLGTVQDLEFGAIVSAFQTMRDRLGTVGLGGNGQFTRLSALQTLGDAPWSACLVEDLELGLRLHLSGHSIRYTSRAAVTQQAVVDVRRLVRQRTRWAQGNIQCARYLGRLCTARRLSPAARAEMLHYLLSPWLNALMMLVMLVLAGAGTVGLCVGEPLPYLRTWADLATTAALWLGATYLPGVIWSLVHRRRLGDQPLWLLLSSAAAYPAFLLMCLVATYRAVFRQATGRQTWAKTERLSEDPVADVFTFAAAPATAQAPATAPVPVPA</sequence>